<evidence type="ECO:0000313" key="11">
    <source>
        <dbReference type="EMBL" id="CUP82027.1"/>
    </source>
</evidence>
<evidence type="ECO:0000256" key="1">
    <source>
        <dbReference type="ARBA" id="ARBA00004383"/>
    </source>
</evidence>
<dbReference type="PROSITE" id="PS52015">
    <property type="entry name" value="TONB_CTD"/>
    <property type="match status" value="1"/>
</dbReference>
<keyword evidence="5" id="KW-0997">Cell inner membrane</keyword>
<dbReference type="GO" id="GO:0015891">
    <property type="term" value="P:siderophore transport"/>
    <property type="evidence" value="ECO:0007669"/>
    <property type="project" value="InterPro"/>
</dbReference>
<evidence type="ECO:0000256" key="3">
    <source>
        <dbReference type="ARBA" id="ARBA00022448"/>
    </source>
</evidence>
<dbReference type="Pfam" id="PF03544">
    <property type="entry name" value="TonB_C"/>
    <property type="match status" value="1"/>
</dbReference>
<proteinExistence type="inferred from homology"/>
<evidence type="ECO:0000256" key="4">
    <source>
        <dbReference type="ARBA" id="ARBA00022475"/>
    </source>
</evidence>
<dbReference type="GO" id="GO:0055085">
    <property type="term" value="P:transmembrane transport"/>
    <property type="evidence" value="ECO:0007669"/>
    <property type="project" value="InterPro"/>
</dbReference>
<evidence type="ECO:0000313" key="12">
    <source>
        <dbReference type="Proteomes" id="UP000095576"/>
    </source>
</evidence>
<reference evidence="11 12" key="1">
    <citation type="submission" date="2015-09" db="EMBL/GenBank/DDBJ databases">
        <authorList>
            <consortium name="Pathogen Informatics"/>
        </authorList>
    </citation>
    <scope>NUCLEOTIDE SEQUENCE [LARGE SCALE GENOMIC DNA]</scope>
    <source>
        <strain evidence="11 12">2789STDY5834899</strain>
    </source>
</reference>
<keyword evidence="6" id="KW-0812">Transmembrane</keyword>
<dbReference type="GO" id="GO:0098797">
    <property type="term" value="C:plasma membrane protein complex"/>
    <property type="evidence" value="ECO:0007669"/>
    <property type="project" value="TreeGrafter"/>
</dbReference>
<organism evidence="11 12">
    <name type="scientific">Bacteroides thetaiotaomicron</name>
    <dbReference type="NCBI Taxonomy" id="818"/>
    <lineage>
        <taxon>Bacteria</taxon>
        <taxon>Pseudomonadati</taxon>
        <taxon>Bacteroidota</taxon>
        <taxon>Bacteroidia</taxon>
        <taxon>Bacteroidales</taxon>
        <taxon>Bacteroidaceae</taxon>
        <taxon>Bacteroides</taxon>
    </lineage>
</organism>
<dbReference type="PANTHER" id="PTHR33446:SF2">
    <property type="entry name" value="PROTEIN TONB"/>
    <property type="match status" value="1"/>
</dbReference>
<dbReference type="SUPFAM" id="SSF74653">
    <property type="entry name" value="TolA/TonB C-terminal domain"/>
    <property type="match status" value="1"/>
</dbReference>
<evidence type="ECO:0000256" key="7">
    <source>
        <dbReference type="ARBA" id="ARBA00022927"/>
    </source>
</evidence>
<dbReference type="PRINTS" id="PR01374">
    <property type="entry name" value="TONBPROTEIN"/>
</dbReference>
<keyword evidence="9" id="KW-0472">Membrane</keyword>
<dbReference type="InterPro" id="IPR037682">
    <property type="entry name" value="TonB_C"/>
</dbReference>
<dbReference type="Proteomes" id="UP000095576">
    <property type="component" value="Unassembled WGS sequence"/>
</dbReference>
<gene>
    <name evidence="11" type="ORF">ERS852511_03328</name>
</gene>
<accession>A0A174RE00</accession>
<comment type="similarity">
    <text evidence="2">Belongs to the TonB family.</text>
</comment>
<dbReference type="Gene3D" id="3.30.1150.10">
    <property type="match status" value="1"/>
</dbReference>
<dbReference type="NCBIfam" id="TIGR01352">
    <property type="entry name" value="tonB_Cterm"/>
    <property type="match status" value="1"/>
</dbReference>
<dbReference type="InterPro" id="IPR003538">
    <property type="entry name" value="TonB"/>
</dbReference>
<dbReference type="EMBL" id="CZAP01000013">
    <property type="protein sequence ID" value="CUP82027.1"/>
    <property type="molecule type" value="Genomic_DNA"/>
</dbReference>
<evidence type="ECO:0000256" key="6">
    <source>
        <dbReference type="ARBA" id="ARBA00022692"/>
    </source>
</evidence>
<evidence type="ECO:0000256" key="2">
    <source>
        <dbReference type="ARBA" id="ARBA00006555"/>
    </source>
</evidence>
<dbReference type="GO" id="GO:0015031">
    <property type="term" value="P:protein transport"/>
    <property type="evidence" value="ECO:0007669"/>
    <property type="project" value="UniProtKB-KW"/>
</dbReference>
<evidence type="ECO:0000256" key="5">
    <source>
        <dbReference type="ARBA" id="ARBA00022519"/>
    </source>
</evidence>
<dbReference type="GO" id="GO:0030288">
    <property type="term" value="C:outer membrane-bounded periplasmic space"/>
    <property type="evidence" value="ECO:0007669"/>
    <property type="project" value="InterPro"/>
</dbReference>
<evidence type="ECO:0000259" key="10">
    <source>
        <dbReference type="PROSITE" id="PS52015"/>
    </source>
</evidence>
<sequence length="495" mass="55796">MAHTSFYKPKKHTDRAEGVYINMVKHIVNLCFFFSLLSLNMYADNWDFVDMGVRADNGDILYWSTGDMVLLQNGEVKIADYGEFGSQFGWGDITGKVAGDNLNDYGGINPLKEISGNKDYDIARARLGKPYRLPTYTEIDRLFKNCSEEFVKIPRKLNSVDENGVPLWLQGQWMWQHVIHTQKKTFGGWLSVKIDGLLVNVLSSEGKVLFEGLYSYSNGVLKFGDFTLYLDMDRKLIKDDRGEYFKKVSSQSTSTEICGYMLTSKINGNKLFFPVSHSHSAVNMGSGVLIMNNNQKLSYWTGTLYNEDFRYAASLMFASDGWGIGYQKRSSHFRIKAVKGGNISVNTSQSTSTNIKSNDNKVISSEINRKEGHLGQSVTEYSFSISYSFGERQSATKPQYSGGESGLPRFFMKNIKYPSLAQESNIKGKVVAQFIVNEDGRLSNFKIVQSVHQSLDNEVLRVLMLLPKFIPASDEKGNPIKAYATISFTFEIGYL</sequence>
<feature type="domain" description="TonB C-terminal" evidence="10">
    <location>
        <begin position="402"/>
        <end position="495"/>
    </location>
</feature>
<keyword evidence="11" id="KW-0675">Receptor</keyword>
<name>A0A174RE00_BACT4</name>
<keyword evidence="7" id="KW-0653">Protein transport</keyword>
<dbReference type="InterPro" id="IPR051045">
    <property type="entry name" value="TonB-dependent_transducer"/>
</dbReference>
<dbReference type="GO" id="GO:0031992">
    <property type="term" value="F:energy transducer activity"/>
    <property type="evidence" value="ECO:0007669"/>
    <property type="project" value="InterPro"/>
</dbReference>
<dbReference type="PANTHER" id="PTHR33446">
    <property type="entry name" value="PROTEIN TONB-RELATED"/>
    <property type="match status" value="1"/>
</dbReference>
<keyword evidence="3" id="KW-0813">Transport</keyword>
<protein>
    <submittedName>
        <fullName evidence="11">TonB-dependent receptor</fullName>
    </submittedName>
</protein>
<dbReference type="AlphaFoldDB" id="A0A174RE00"/>
<dbReference type="InterPro" id="IPR006260">
    <property type="entry name" value="TonB/TolA_C"/>
</dbReference>
<comment type="subcellular location">
    <subcellularLocation>
        <location evidence="1">Cell inner membrane</location>
        <topology evidence="1">Single-pass membrane protein</topology>
        <orientation evidence="1">Periplasmic side</orientation>
    </subcellularLocation>
</comment>
<evidence type="ECO:0000256" key="9">
    <source>
        <dbReference type="ARBA" id="ARBA00023136"/>
    </source>
</evidence>
<keyword evidence="4" id="KW-1003">Cell membrane</keyword>
<evidence type="ECO:0000256" key="8">
    <source>
        <dbReference type="ARBA" id="ARBA00022989"/>
    </source>
</evidence>
<keyword evidence="8" id="KW-1133">Transmembrane helix</keyword>